<gene>
    <name evidence="2" type="ORF">GCM10009825_01110</name>
</gene>
<protein>
    <recommendedName>
        <fullName evidence="1">Competence protein CoiA nuclease-like domain-containing protein</fullName>
    </recommendedName>
</protein>
<evidence type="ECO:0000313" key="3">
    <source>
        <dbReference type="Proteomes" id="UP001500102"/>
    </source>
</evidence>
<sequence length="360" mass="40507">MRHDSIYAVLGAAGSRDVVTAPTDKYDARSMRSDAKASGTSFFCSLAVGGCGSKLKLAAGDVRIPYFSHAPQAVCALTDTAARDGYTHLAIQRELRQWVLGSTSLLCELEVTTLDRKGRSDLVIRDAEDRNRLGLEIQLSPLTHMEMRRRSLIYLKGVNKVQWLYGYEDNQACWGEVEKSGYALRVHIDMQTLACDLGYFGFHGAHNVGSFQTTWRPLKDWTVRPDGLFSPIIKAVLEEVRAKAERVHASRPAPKPSMPEPPMPAYEYLYSSLSQHFETHLFKDNAVIRKRVIEAIYRKTVKGQMDEDMAEKLLQWLAEHTLSYWWRNLLGSRSKDAEIVVHVLDAYASDAKRVSPGSRG</sequence>
<reference evidence="2 3" key="1">
    <citation type="journal article" date="2019" name="Int. J. Syst. Evol. Microbiol.">
        <title>The Global Catalogue of Microorganisms (GCM) 10K type strain sequencing project: providing services to taxonomists for standard genome sequencing and annotation.</title>
        <authorList>
            <consortium name="The Broad Institute Genomics Platform"/>
            <consortium name="The Broad Institute Genome Sequencing Center for Infectious Disease"/>
            <person name="Wu L."/>
            <person name="Ma J."/>
        </authorList>
    </citation>
    <scope>NUCLEOTIDE SEQUENCE [LARGE SCALE GENOMIC DNA]</scope>
    <source>
        <strain evidence="2 3">JCM 15921</strain>
    </source>
</reference>
<feature type="domain" description="Competence protein CoiA nuclease-like" evidence="1">
    <location>
        <begin position="86"/>
        <end position="168"/>
    </location>
</feature>
<dbReference type="Pfam" id="PF06054">
    <property type="entry name" value="CoiA_nuc"/>
    <property type="match status" value="1"/>
</dbReference>
<keyword evidence="3" id="KW-1185">Reference proteome</keyword>
<dbReference type="RefSeq" id="WP_344360863.1">
    <property type="nucleotide sequence ID" value="NZ_BAAAQB010000004.1"/>
</dbReference>
<name>A0ABN2YF41_9MICC</name>
<organism evidence="2 3">
    <name type="scientific">Arthrobacter humicola</name>
    <dbReference type="NCBI Taxonomy" id="409291"/>
    <lineage>
        <taxon>Bacteria</taxon>
        <taxon>Bacillati</taxon>
        <taxon>Actinomycetota</taxon>
        <taxon>Actinomycetes</taxon>
        <taxon>Micrococcales</taxon>
        <taxon>Micrococcaceae</taxon>
        <taxon>Arthrobacter</taxon>
    </lineage>
</organism>
<proteinExistence type="predicted"/>
<evidence type="ECO:0000313" key="2">
    <source>
        <dbReference type="EMBL" id="GAA2125089.1"/>
    </source>
</evidence>
<comment type="caution">
    <text evidence="2">The sequence shown here is derived from an EMBL/GenBank/DDBJ whole genome shotgun (WGS) entry which is preliminary data.</text>
</comment>
<dbReference type="EMBL" id="BAAAQB010000004">
    <property type="protein sequence ID" value="GAA2125089.1"/>
    <property type="molecule type" value="Genomic_DNA"/>
</dbReference>
<dbReference type="InterPro" id="IPR010330">
    <property type="entry name" value="CoiA_nuc"/>
</dbReference>
<accession>A0ABN2YF41</accession>
<evidence type="ECO:0000259" key="1">
    <source>
        <dbReference type="Pfam" id="PF06054"/>
    </source>
</evidence>
<dbReference type="Proteomes" id="UP001500102">
    <property type="component" value="Unassembled WGS sequence"/>
</dbReference>